<evidence type="ECO:0000256" key="5">
    <source>
        <dbReference type="ARBA" id="ARBA00023221"/>
    </source>
</evidence>
<keyword evidence="10" id="KW-1185">Reference proteome</keyword>
<keyword evidence="7" id="KW-1133">Transmembrane helix</keyword>
<sequence>MAQEFNAKEWFFFPAIIGLLLYIAAQVYKRNRLYSVLKLPPCYSGWMPFLGCAIEFGKEPLNFIEKMHRKLGPVYTLYIGGKRMTYLTDEEDYNKYFMQSQHVDFQKAVHLFVANAASIPSESFLTHHTSIHDLMKGKLATNQLPSHSKDLQTQFERRLAEISLAGSCELNEVIRLIMYPSVIRNLFGEDVLPIHNEESMNKLMVNFVAFDDQFEYGTQIPHVFIRKWAQSKQWLLNVFRKAILQIKSTDDTVLKSLYEMVDKEHGANYSLLMLWASLANAIPITFWTVAMILNDPKVHERVIKEISAAQDSSGNIEYNTATFEKLKYIRCCFLEAIRIRSPGVITRMVVKSFNVKGYNVPAGDLLFLSPHWTHRNEKYFPDAEKYMPERWLTCDFTKNEFLPGFVAFGGGRYMCPGRWYAIMELHMIITMLFHKYSMTLESTLPKANVMHLVGVQQPDADCYVRFSPKL</sequence>
<comment type="cofactor">
    <cofactor evidence="6">
        <name>heme</name>
        <dbReference type="ChEBI" id="CHEBI:30413"/>
    </cofactor>
</comment>
<evidence type="ECO:0000256" key="3">
    <source>
        <dbReference type="ARBA" id="ARBA00022723"/>
    </source>
</evidence>
<dbReference type="GO" id="GO:0016705">
    <property type="term" value="F:oxidoreductase activity, acting on paired donors, with incorporation or reduction of molecular oxygen"/>
    <property type="evidence" value="ECO:0007669"/>
    <property type="project" value="InterPro"/>
</dbReference>
<keyword evidence="5" id="KW-0753">Steroid metabolism</keyword>
<dbReference type="GO" id="GO:0008395">
    <property type="term" value="F:steroid hydroxylase activity"/>
    <property type="evidence" value="ECO:0007669"/>
    <property type="project" value="TreeGrafter"/>
</dbReference>
<dbReference type="SUPFAM" id="SSF48264">
    <property type="entry name" value="Cytochrome P450"/>
    <property type="match status" value="1"/>
</dbReference>
<feature type="transmembrane region" description="Helical" evidence="7">
    <location>
        <begin position="269"/>
        <end position="293"/>
    </location>
</feature>
<keyword evidence="7" id="KW-0812">Transmembrane</keyword>
<organism evidence="8 10">
    <name type="scientific">Bugula neritina</name>
    <name type="common">Brown bryozoan</name>
    <name type="synonym">Sertularia neritina</name>
    <dbReference type="NCBI Taxonomy" id="10212"/>
    <lineage>
        <taxon>Eukaryota</taxon>
        <taxon>Metazoa</taxon>
        <taxon>Spiralia</taxon>
        <taxon>Lophotrochozoa</taxon>
        <taxon>Bryozoa</taxon>
        <taxon>Gymnolaemata</taxon>
        <taxon>Cheilostomatida</taxon>
        <taxon>Flustrina</taxon>
        <taxon>Buguloidea</taxon>
        <taxon>Bugulidae</taxon>
        <taxon>Bugula</taxon>
    </lineage>
</organism>
<evidence type="ECO:0000256" key="1">
    <source>
        <dbReference type="ARBA" id="ARBA00010617"/>
    </source>
</evidence>
<dbReference type="OrthoDB" id="6692864at2759"/>
<feature type="transmembrane region" description="Helical" evidence="7">
    <location>
        <begin position="12"/>
        <end position="28"/>
    </location>
</feature>
<gene>
    <name evidence="9" type="ORF">EB796_010700</name>
    <name evidence="8" type="ORF">EB796_011149</name>
</gene>
<dbReference type="InterPro" id="IPR001128">
    <property type="entry name" value="Cyt_P450"/>
</dbReference>
<dbReference type="Proteomes" id="UP000593567">
    <property type="component" value="Unassembled WGS sequence"/>
</dbReference>
<keyword evidence="3 6" id="KW-0479">Metal-binding</keyword>
<dbReference type="Gene3D" id="1.10.630.10">
    <property type="entry name" value="Cytochrome P450"/>
    <property type="match status" value="1"/>
</dbReference>
<dbReference type="GO" id="GO:0042632">
    <property type="term" value="P:cholesterol homeostasis"/>
    <property type="evidence" value="ECO:0007669"/>
    <property type="project" value="TreeGrafter"/>
</dbReference>
<evidence type="ECO:0000256" key="2">
    <source>
        <dbReference type="ARBA" id="ARBA00022617"/>
    </source>
</evidence>
<dbReference type="PANTHER" id="PTHR24304:SF2">
    <property type="entry name" value="24-HYDROXYCHOLESTEROL 7-ALPHA-HYDROXYLASE"/>
    <property type="match status" value="1"/>
</dbReference>
<protein>
    <submittedName>
        <fullName evidence="8">CYP39A1</fullName>
    </submittedName>
</protein>
<evidence type="ECO:0000313" key="10">
    <source>
        <dbReference type="Proteomes" id="UP000593567"/>
    </source>
</evidence>
<accession>A0A7J7JXW8</accession>
<dbReference type="PRINTS" id="PR00465">
    <property type="entry name" value="EP450IV"/>
</dbReference>
<evidence type="ECO:0000256" key="7">
    <source>
        <dbReference type="SAM" id="Phobius"/>
    </source>
</evidence>
<evidence type="ECO:0000256" key="4">
    <source>
        <dbReference type="ARBA" id="ARBA00023004"/>
    </source>
</evidence>
<keyword evidence="5" id="KW-0443">Lipid metabolism</keyword>
<reference evidence="8 10" key="1">
    <citation type="submission" date="2019-09" db="EMBL/GenBank/DDBJ databases">
        <authorList>
            <person name="Raiko M."/>
            <person name="Komissarov A."/>
            <person name="Rhodes A."/>
            <person name="Kliver S."/>
            <person name="Lim-Fong G."/>
            <person name="Kwan J."/>
            <person name="O'Brien S.J."/>
            <person name="Lopez J.V."/>
        </authorList>
    </citation>
    <scope>NUCLEOTIDE SEQUENCE [LARGE SCALE GENOMIC DNA]</scope>
    <source>
        <strain evidence="8">Kwan_BN1</strain>
    </source>
</reference>
<dbReference type="InterPro" id="IPR036396">
    <property type="entry name" value="Cyt_P450_sf"/>
</dbReference>
<reference evidence="8 10" key="2">
    <citation type="submission" date="2020-06" db="EMBL/GenBank/DDBJ databases">
        <title>Draft genome of Bugula neritina, a colonial animal packing powerful symbionts and potential medicines.</title>
        <authorList>
            <person name="Rayko M."/>
        </authorList>
    </citation>
    <scope>NUCLEOTIDE SEQUENCE [LARGE SCALE GENOMIC DNA]</scope>
    <source>
        <strain evidence="8">Kwan_BN1</strain>
    </source>
</reference>
<proteinExistence type="inferred from homology"/>
<comment type="caution">
    <text evidence="8">The sequence shown here is derived from an EMBL/GenBank/DDBJ whole genome shotgun (WGS) entry which is preliminary data.</text>
</comment>
<dbReference type="GO" id="GO:0006699">
    <property type="term" value="P:bile acid biosynthetic process"/>
    <property type="evidence" value="ECO:0007669"/>
    <property type="project" value="TreeGrafter"/>
</dbReference>
<evidence type="ECO:0000313" key="8">
    <source>
        <dbReference type="EMBL" id="KAF6030541.1"/>
    </source>
</evidence>
<keyword evidence="7" id="KW-0472">Membrane</keyword>
<dbReference type="EMBL" id="VXIV02001693">
    <property type="protein sequence ID" value="KAF6030541.1"/>
    <property type="molecule type" value="Genomic_DNA"/>
</dbReference>
<keyword evidence="2 6" id="KW-0349">Heme</keyword>
<evidence type="ECO:0000256" key="6">
    <source>
        <dbReference type="PIRSR" id="PIRSR602403-1"/>
    </source>
</evidence>
<dbReference type="GO" id="GO:0020037">
    <property type="term" value="F:heme binding"/>
    <property type="evidence" value="ECO:0007669"/>
    <property type="project" value="InterPro"/>
</dbReference>
<dbReference type="InterPro" id="IPR002403">
    <property type="entry name" value="Cyt_P450_E_grp-IV"/>
</dbReference>
<name>A0A7J7JXW8_BUGNE</name>
<dbReference type="GO" id="GO:0005506">
    <property type="term" value="F:iron ion binding"/>
    <property type="evidence" value="ECO:0007669"/>
    <property type="project" value="InterPro"/>
</dbReference>
<comment type="similarity">
    <text evidence="1">Belongs to the cytochrome P450 family.</text>
</comment>
<dbReference type="PANTHER" id="PTHR24304">
    <property type="entry name" value="CYTOCHROME P450 FAMILY 7"/>
    <property type="match status" value="1"/>
</dbReference>
<keyword evidence="4 6" id="KW-0408">Iron</keyword>
<dbReference type="AlphaFoldDB" id="A0A7J7JXW8"/>
<dbReference type="EMBL" id="VXIV02001645">
    <property type="protein sequence ID" value="KAF6031001.1"/>
    <property type="molecule type" value="Genomic_DNA"/>
</dbReference>
<dbReference type="InterPro" id="IPR050529">
    <property type="entry name" value="CYP450_sterol_14alpha_dmase"/>
</dbReference>
<feature type="binding site" description="axial binding residue" evidence="6">
    <location>
        <position position="415"/>
    </location>
    <ligand>
        <name>heme</name>
        <dbReference type="ChEBI" id="CHEBI:30413"/>
    </ligand>
    <ligandPart>
        <name>Fe</name>
        <dbReference type="ChEBI" id="CHEBI:18248"/>
    </ligandPart>
</feature>
<dbReference type="Pfam" id="PF00067">
    <property type="entry name" value="p450"/>
    <property type="match status" value="1"/>
</dbReference>
<evidence type="ECO:0000313" key="9">
    <source>
        <dbReference type="EMBL" id="KAF6031001.1"/>
    </source>
</evidence>